<evidence type="ECO:0000313" key="1">
    <source>
        <dbReference type="EMBL" id="CCW36026.1"/>
    </source>
</evidence>
<dbReference type="AlphaFoldDB" id="S0EX58"/>
<dbReference type="InParanoid" id="S0EX58"/>
<dbReference type="SUPFAM" id="SSF48576">
    <property type="entry name" value="Terpenoid synthases"/>
    <property type="match status" value="1"/>
</dbReference>
<dbReference type="KEGG" id="ccz:CCALI_02219"/>
<gene>
    <name evidence="1" type="ORF">CCALI_02219</name>
</gene>
<dbReference type="SFLD" id="SFLDS00005">
    <property type="entry name" value="Isoprenoid_Synthase_Type_I"/>
    <property type="match status" value="1"/>
</dbReference>
<dbReference type="SFLD" id="SFLDG01018">
    <property type="entry name" value="Squalene/Phytoene_Synthase_Lik"/>
    <property type="match status" value="1"/>
</dbReference>
<sequence>MNTSTSDSLSLSHPYRYEGQPTLEEARRYCARLAKSHYENFLVATLFCPRALRQHFYNIYAYCRISDDLGDEIGDPQQSLALLDWWETELDAMYDGKPRHPVFVALEETVKRFQIPSEPFRHLLQAFRQDQICTRYATYDDLLGYCRYSANPVGHLVLYLAGYRDAERFALADKTCTALQLANFWQDVARDLDKGRIYIPLEDMARFGYSETELQARKFTPAFAELMRFEVERTRALFLEGQALCNMVDKRLRLDIAMFTQGGLEVLRRIESQGYDVLSRRPAIPKSRQLALLFKRLFRPLS</sequence>
<dbReference type="OrthoDB" id="9807580at2"/>
<dbReference type="GO" id="GO:0016114">
    <property type="term" value="P:terpenoid biosynthetic process"/>
    <property type="evidence" value="ECO:0007669"/>
    <property type="project" value="UniProtKB-ARBA"/>
</dbReference>
<dbReference type="GO" id="GO:0004311">
    <property type="term" value="F:geranylgeranyl diphosphate synthase activity"/>
    <property type="evidence" value="ECO:0007669"/>
    <property type="project" value="InterPro"/>
</dbReference>
<dbReference type="STRING" id="454171.CP488_01874"/>
<dbReference type="RefSeq" id="WP_016483547.1">
    <property type="nucleotide sequence ID" value="NC_021487.1"/>
</dbReference>
<dbReference type="InterPro" id="IPR033904">
    <property type="entry name" value="Trans_IPPS_HH"/>
</dbReference>
<dbReference type="InterPro" id="IPR017827">
    <property type="entry name" value="HSQ_synthase_HpnC"/>
</dbReference>
<proteinExistence type="predicted"/>
<dbReference type="FunCoup" id="S0EX58">
    <property type="interactions" value="68"/>
</dbReference>
<dbReference type="Proteomes" id="UP000014227">
    <property type="component" value="Chromosome I"/>
</dbReference>
<evidence type="ECO:0000313" key="2">
    <source>
        <dbReference type="Proteomes" id="UP000014227"/>
    </source>
</evidence>
<dbReference type="Gene3D" id="1.10.600.10">
    <property type="entry name" value="Farnesyl Diphosphate Synthase"/>
    <property type="match status" value="1"/>
</dbReference>
<keyword evidence="2" id="KW-1185">Reference proteome</keyword>
<dbReference type="SFLD" id="SFLDG01212">
    <property type="entry name" value="Phytoene_synthase_like"/>
    <property type="match status" value="1"/>
</dbReference>
<dbReference type="GO" id="GO:0051996">
    <property type="term" value="F:squalene synthase [NAD(P)H] activity"/>
    <property type="evidence" value="ECO:0007669"/>
    <property type="project" value="InterPro"/>
</dbReference>
<dbReference type="PANTHER" id="PTHR31480">
    <property type="entry name" value="BIFUNCTIONAL LYCOPENE CYCLASE/PHYTOENE SYNTHASE"/>
    <property type="match status" value="1"/>
</dbReference>
<accession>S0EX58</accession>
<dbReference type="PATRIC" id="fig|1303518.3.peg.2306"/>
<dbReference type="InterPro" id="IPR008949">
    <property type="entry name" value="Isoprenoid_synthase_dom_sf"/>
</dbReference>
<dbReference type="InterPro" id="IPR044843">
    <property type="entry name" value="Trans_IPPS_bact-type"/>
</dbReference>
<dbReference type="Pfam" id="PF00494">
    <property type="entry name" value="SQS_PSY"/>
    <property type="match status" value="1"/>
</dbReference>
<organism evidence="1 2">
    <name type="scientific">Chthonomonas calidirosea (strain DSM 23976 / ICMP 18418 / T49)</name>
    <dbReference type="NCBI Taxonomy" id="1303518"/>
    <lineage>
        <taxon>Bacteria</taxon>
        <taxon>Bacillati</taxon>
        <taxon>Armatimonadota</taxon>
        <taxon>Chthonomonadia</taxon>
        <taxon>Chthonomonadales</taxon>
        <taxon>Chthonomonadaceae</taxon>
        <taxon>Chthonomonas</taxon>
    </lineage>
</organism>
<name>S0EX58_CHTCT</name>
<protein>
    <submittedName>
        <fullName evidence="1">Squalene synthase HpnC</fullName>
    </submittedName>
</protein>
<reference evidence="2" key="1">
    <citation type="submission" date="2013-03" db="EMBL/GenBank/DDBJ databases">
        <title>Genome sequence of Chthonomonas calidirosea, the first sequenced genome from the Armatimonadetes phylum (formally candidate division OP10).</title>
        <authorList>
            <person name="Lee K.C.Y."/>
            <person name="Morgan X.C."/>
            <person name="Dunfield P.F."/>
            <person name="Tamas I."/>
            <person name="Houghton K.M."/>
            <person name="Vyssotski M."/>
            <person name="Ryan J.L.J."/>
            <person name="Lagutin K."/>
            <person name="McDonald I.R."/>
            <person name="Stott M.B."/>
        </authorList>
    </citation>
    <scope>NUCLEOTIDE SEQUENCE [LARGE SCALE GENOMIC DNA]</scope>
    <source>
        <strain evidence="2">DSM 23976 / ICMP 18418 / T49</strain>
    </source>
</reference>
<dbReference type="InterPro" id="IPR002060">
    <property type="entry name" value="Squ/phyt_synthse"/>
</dbReference>
<dbReference type="NCBIfam" id="TIGR03464">
    <property type="entry name" value="HpnC"/>
    <property type="match status" value="1"/>
</dbReference>
<dbReference type="eggNOG" id="COG1562">
    <property type="taxonomic scope" value="Bacteria"/>
</dbReference>
<dbReference type="EMBL" id="HF951689">
    <property type="protein sequence ID" value="CCW36026.1"/>
    <property type="molecule type" value="Genomic_DNA"/>
</dbReference>
<dbReference type="CDD" id="cd00683">
    <property type="entry name" value="Trans_IPPS_HH"/>
    <property type="match status" value="1"/>
</dbReference>
<dbReference type="HOGENOM" id="CLU_037269_0_1_0"/>